<dbReference type="SUPFAM" id="SSF54928">
    <property type="entry name" value="RNA-binding domain, RBD"/>
    <property type="match status" value="1"/>
</dbReference>
<dbReference type="CDD" id="cd12383">
    <property type="entry name" value="RRM_RBM42"/>
    <property type="match status" value="1"/>
</dbReference>
<gene>
    <name evidence="4" type="ORF">MCUN1_003559</name>
</gene>
<dbReference type="Proteomes" id="UP001219933">
    <property type="component" value="Chromosome 5"/>
</dbReference>
<evidence type="ECO:0000313" key="5">
    <source>
        <dbReference type="Proteomes" id="UP001219933"/>
    </source>
</evidence>
<proteinExistence type="predicted"/>
<dbReference type="PANTHER" id="PTHR47640">
    <property type="entry name" value="TRNA SELENOCYSTEINE 1-ASSOCIATED PROTEIN 1-RELATED-RELATED"/>
    <property type="match status" value="1"/>
</dbReference>
<evidence type="ECO:0000256" key="1">
    <source>
        <dbReference type="ARBA" id="ARBA00022884"/>
    </source>
</evidence>
<dbReference type="PANTHER" id="PTHR47640:SF11">
    <property type="entry name" value="RNA-BINDING PROTEIN 42"/>
    <property type="match status" value="1"/>
</dbReference>
<accession>A0AAF0J7J0</accession>
<keyword evidence="1 2" id="KW-0694">RNA-binding</keyword>
<dbReference type="InterPro" id="IPR034215">
    <property type="entry name" value="RBM42_RRM"/>
</dbReference>
<reference evidence="4" key="1">
    <citation type="submission" date="2023-03" db="EMBL/GenBank/DDBJ databases">
        <title>Mating type loci evolution in Malassezia.</title>
        <authorList>
            <person name="Coelho M.A."/>
        </authorList>
    </citation>
    <scope>NUCLEOTIDE SEQUENCE</scope>
    <source>
        <strain evidence="4">CBS 11721</strain>
    </source>
</reference>
<dbReference type="InterPro" id="IPR050825">
    <property type="entry name" value="RBM42_RBP45_47-like"/>
</dbReference>
<dbReference type="AlphaFoldDB" id="A0AAF0J7J0"/>
<dbReference type="InterPro" id="IPR012677">
    <property type="entry name" value="Nucleotide-bd_a/b_plait_sf"/>
</dbReference>
<keyword evidence="5" id="KW-1185">Reference proteome</keyword>
<dbReference type="GO" id="GO:0003729">
    <property type="term" value="F:mRNA binding"/>
    <property type="evidence" value="ECO:0007669"/>
    <property type="project" value="InterPro"/>
</dbReference>
<name>A0AAF0J7J0_9BASI</name>
<evidence type="ECO:0000313" key="4">
    <source>
        <dbReference type="EMBL" id="WFD36672.1"/>
    </source>
</evidence>
<sequence>MDASQGAGNDPYAPFYYWDAAAGKWEFDYDGFYRSQNAQASTSAAGSSSSSGAVTTNVDLVQQAQQSAAYEPKPERKSANATTRIAGHLEKGQTRETVIRRAAGKMWEDQTLLDWDPTHKRLFVGDLGNDVHDDTLTRAFMKYPSFSKARVVRKKSDGKSKGYGFVAFADPEDFLRAWKEMDGKYIGSRPCRLKKANDNVQPVQIGARKDRLLMANARRAQSAS</sequence>
<dbReference type="Gene3D" id="3.30.70.330">
    <property type="match status" value="1"/>
</dbReference>
<evidence type="ECO:0000256" key="2">
    <source>
        <dbReference type="PROSITE-ProRule" id="PRU00176"/>
    </source>
</evidence>
<dbReference type="SMART" id="SM00360">
    <property type="entry name" value="RRM"/>
    <property type="match status" value="1"/>
</dbReference>
<dbReference type="InterPro" id="IPR000504">
    <property type="entry name" value="RRM_dom"/>
</dbReference>
<dbReference type="InterPro" id="IPR035979">
    <property type="entry name" value="RBD_domain_sf"/>
</dbReference>
<dbReference type="PROSITE" id="PS50102">
    <property type="entry name" value="RRM"/>
    <property type="match status" value="1"/>
</dbReference>
<dbReference type="EMBL" id="CP119881">
    <property type="protein sequence ID" value="WFD36672.1"/>
    <property type="molecule type" value="Genomic_DNA"/>
</dbReference>
<protein>
    <recommendedName>
        <fullName evidence="3">RRM domain-containing protein</fullName>
    </recommendedName>
</protein>
<dbReference type="Pfam" id="PF00076">
    <property type="entry name" value="RRM_1"/>
    <property type="match status" value="1"/>
</dbReference>
<organism evidence="4 5">
    <name type="scientific">Malassezia cuniculi</name>
    <dbReference type="NCBI Taxonomy" id="948313"/>
    <lineage>
        <taxon>Eukaryota</taxon>
        <taxon>Fungi</taxon>
        <taxon>Dikarya</taxon>
        <taxon>Basidiomycota</taxon>
        <taxon>Ustilaginomycotina</taxon>
        <taxon>Malasseziomycetes</taxon>
        <taxon>Malasseziales</taxon>
        <taxon>Malasseziaceae</taxon>
        <taxon>Malassezia</taxon>
    </lineage>
</organism>
<evidence type="ECO:0000259" key="3">
    <source>
        <dbReference type="PROSITE" id="PS50102"/>
    </source>
</evidence>
<feature type="domain" description="RRM" evidence="3">
    <location>
        <begin position="120"/>
        <end position="198"/>
    </location>
</feature>